<keyword evidence="2" id="KW-1185">Reference proteome</keyword>
<accession>A0A7J7MYY3</accession>
<gene>
    <name evidence="1" type="ORF">GIB67_033084</name>
</gene>
<sequence>MMMSTVDLKRNVVEFESEQESSGSSEEFDSPKSVWKFQSKLDHRIVHHQVLKIREEDLHIGDGIGEGCLSNREKNKAGFVGFRSSRSYDSLISLPSSPLSGKTVIRSCH</sequence>
<proteinExistence type="predicted"/>
<dbReference type="EMBL" id="JACGCM010001183">
    <property type="protein sequence ID" value="KAF6160000.1"/>
    <property type="molecule type" value="Genomic_DNA"/>
</dbReference>
<evidence type="ECO:0000313" key="2">
    <source>
        <dbReference type="Proteomes" id="UP000541444"/>
    </source>
</evidence>
<protein>
    <submittedName>
        <fullName evidence="1">Uncharacterized protein</fullName>
    </submittedName>
</protein>
<organism evidence="1 2">
    <name type="scientific">Kingdonia uniflora</name>
    <dbReference type="NCBI Taxonomy" id="39325"/>
    <lineage>
        <taxon>Eukaryota</taxon>
        <taxon>Viridiplantae</taxon>
        <taxon>Streptophyta</taxon>
        <taxon>Embryophyta</taxon>
        <taxon>Tracheophyta</taxon>
        <taxon>Spermatophyta</taxon>
        <taxon>Magnoliopsida</taxon>
        <taxon>Ranunculales</taxon>
        <taxon>Circaeasteraceae</taxon>
        <taxon>Kingdonia</taxon>
    </lineage>
</organism>
<name>A0A7J7MYY3_9MAGN</name>
<dbReference type="OrthoDB" id="1938251at2759"/>
<dbReference type="AlphaFoldDB" id="A0A7J7MYY3"/>
<evidence type="ECO:0000313" key="1">
    <source>
        <dbReference type="EMBL" id="KAF6160000.1"/>
    </source>
</evidence>
<dbReference type="Proteomes" id="UP000541444">
    <property type="component" value="Unassembled WGS sequence"/>
</dbReference>
<comment type="caution">
    <text evidence="1">The sequence shown here is derived from an EMBL/GenBank/DDBJ whole genome shotgun (WGS) entry which is preliminary data.</text>
</comment>
<reference evidence="1 2" key="1">
    <citation type="journal article" date="2020" name="IScience">
        <title>Genome Sequencing of the Endangered Kingdonia uniflora (Circaeasteraceae, Ranunculales) Reveals Potential Mechanisms of Evolutionary Specialization.</title>
        <authorList>
            <person name="Sun Y."/>
            <person name="Deng T."/>
            <person name="Zhang A."/>
            <person name="Moore M.J."/>
            <person name="Landis J.B."/>
            <person name="Lin N."/>
            <person name="Zhang H."/>
            <person name="Zhang X."/>
            <person name="Huang J."/>
            <person name="Zhang X."/>
            <person name="Sun H."/>
            <person name="Wang H."/>
        </authorList>
    </citation>
    <scope>NUCLEOTIDE SEQUENCE [LARGE SCALE GENOMIC DNA]</scope>
    <source>
        <strain evidence="1">TB1705</strain>
        <tissue evidence="1">Leaf</tissue>
    </source>
</reference>